<evidence type="ECO:0000259" key="3">
    <source>
        <dbReference type="Pfam" id="PF06863"/>
    </source>
</evidence>
<feature type="signal peptide" evidence="1">
    <location>
        <begin position="1"/>
        <end position="21"/>
    </location>
</feature>
<dbReference type="Gene3D" id="2.60.120.600">
    <property type="entry name" value="Domain of unknown function DUF1214, C-terminal domain"/>
    <property type="match status" value="1"/>
</dbReference>
<dbReference type="Pfam" id="PF06742">
    <property type="entry name" value="DUF1214"/>
    <property type="match status" value="1"/>
</dbReference>
<feature type="domain" description="DUF1214" evidence="2">
    <location>
        <begin position="354"/>
        <end position="458"/>
    </location>
</feature>
<dbReference type="EMBL" id="WNWQ01000147">
    <property type="protein sequence ID" value="KAE9976745.1"/>
    <property type="molecule type" value="Genomic_DNA"/>
</dbReference>
<reference evidence="4 6" key="1">
    <citation type="submission" date="2019-11" db="EMBL/GenBank/DDBJ databases">
        <title>Venturia inaequalis Genome Resource.</title>
        <authorList>
            <person name="Lichtner F.J."/>
        </authorList>
    </citation>
    <scope>NUCLEOTIDE SEQUENCE [LARGE SCALE GENOMIC DNA]</scope>
    <source>
        <strain evidence="4">Bline_iso_100314</strain>
        <strain evidence="5 7">DMI_063113</strain>
    </source>
</reference>
<sequence length="493" mass="53167">MPKPLTSLIAAIGAFVLPITCQDTCPEQAATVSALHVCTIHRQSKISSVADHKIGQYGLPLLSFEKLFKNQAVPANQMLTITALSDPSSTAVVRPNVDTLYSSVSYDVGASNLELKVPEIEPDKYWSAAFYTAYGDNYLNLGALETSAAGKYLLTLGDSASADGSIALDTSNSGYIGRIITPHPIGVLLIRTVLKSGEDMTAASATQESFTAMTVSRSHPLTGPALDATLFITASNTETEKVLTITARFTNTTFGTASLYATLALAGLSNGVYQKPECVNLAEAASIANQTVAAWPTLNSSTIALSSNWTMIDPSSIGVYGDDYVARAYIGSHAYLALVVEESIYPEQPMSFTLAADEAYLVQFAEKPPLENLGFWSLTMYNEEGYLVENTIDRYVLGDRSNLTYPGGNLVYGSDSDEPFEILVQAREPPAIWTSNWLPSPVDQAAFDMLLRFYAPAQALQEGTYEYPLITKIPAITNGSTVPETVTRFARHF</sequence>
<dbReference type="Proteomes" id="UP000433883">
    <property type="component" value="Unassembled WGS sequence"/>
</dbReference>
<keyword evidence="1" id="KW-0732">Signal</keyword>
<organism evidence="4 6">
    <name type="scientific">Venturia inaequalis</name>
    <name type="common">Apple scab fungus</name>
    <dbReference type="NCBI Taxonomy" id="5025"/>
    <lineage>
        <taxon>Eukaryota</taxon>
        <taxon>Fungi</taxon>
        <taxon>Dikarya</taxon>
        <taxon>Ascomycota</taxon>
        <taxon>Pezizomycotina</taxon>
        <taxon>Dothideomycetes</taxon>
        <taxon>Pleosporomycetidae</taxon>
        <taxon>Venturiales</taxon>
        <taxon>Venturiaceae</taxon>
        <taxon>Venturia</taxon>
    </lineage>
</organism>
<evidence type="ECO:0000256" key="1">
    <source>
        <dbReference type="SAM" id="SignalP"/>
    </source>
</evidence>
<dbReference type="AlphaFoldDB" id="A0A8H3UUV5"/>
<evidence type="ECO:0000313" key="6">
    <source>
        <dbReference type="Proteomes" id="UP000433883"/>
    </source>
</evidence>
<dbReference type="Proteomes" id="UP000490939">
    <property type="component" value="Unassembled WGS sequence"/>
</dbReference>
<comment type="caution">
    <text evidence="4">The sequence shown here is derived from an EMBL/GenBank/DDBJ whole genome shotgun (WGS) entry which is preliminary data.</text>
</comment>
<evidence type="ECO:0000313" key="7">
    <source>
        <dbReference type="Proteomes" id="UP000490939"/>
    </source>
</evidence>
<dbReference type="PANTHER" id="PTHR36509:SF2">
    <property type="entry name" value="BLL3101 PROTEIN"/>
    <property type="match status" value="1"/>
</dbReference>
<dbReference type="Gene3D" id="2.60.40.1610">
    <property type="entry name" value="Domain of unknown function DUF1254"/>
    <property type="match status" value="1"/>
</dbReference>
<dbReference type="Pfam" id="PF06863">
    <property type="entry name" value="DUF1254"/>
    <property type="match status" value="1"/>
</dbReference>
<feature type="domain" description="DUF1254" evidence="3">
    <location>
        <begin position="76"/>
        <end position="211"/>
    </location>
</feature>
<evidence type="ECO:0008006" key="8">
    <source>
        <dbReference type="Google" id="ProtNLM"/>
    </source>
</evidence>
<gene>
    <name evidence="4" type="ORF">BLS_001877</name>
    <name evidence="5" type="ORF">EG327_005759</name>
</gene>
<dbReference type="EMBL" id="WNWR01000333">
    <property type="protein sequence ID" value="KAE9982751.1"/>
    <property type="molecule type" value="Genomic_DNA"/>
</dbReference>
<name>A0A8H3UUV5_VENIN</name>
<proteinExistence type="predicted"/>
<evidence type="ECO:0000313" key="5">
    <source>
        <dbReference type="EMBL" id="KAE9982751.1"/>
    </source>
</evidence>
<accession>A0A8H3UUV5</accession>
<dbReference type="InterPro" id="IPR010679">
    <property type="entry name" value="DUF1254"/>
</dbReference>
<evidence type="ECO:0000313" key="4">
    <source>
        <dbReference type="EMBL" id="KAE9976745.1"/>
    </source>
</evidence>
<dbReference type="InterPro" id="IPR037049">
    <property type="entry name" value="DUF1214_C_sf"/>
</dbReference>
<evidence type="ECO:0000259" key="2">
    <source>
        <dbReference type="Pfam" id="PF06742"/>
    </source>
</evidence>
<dbReference type="InterPro" id="IPR010621">
    <property type="entry name" value="DUF1214"/>
</dbReference>
<dbReference type="InterPro" id="IPR037050">
    <property type="entry name" value="DUF1254_sf"/>
</dbReference>
<keyword evidence="7" id="KW-1185">Reference proteome</keyword>
<dbReference type="PANTHER" id="PTHR36509">
    <property type="entry name" value="BLL3101 PROTEIN"/>
    <property type="match status" value="1"/>
</dbReference>
<dbReference type="SUPFAM" id="SSF160935">
    <property type="entry name" value="VPA0735-like"/>
    <property type="match status" value="1"/>
</dbReference>
<protein>
    <recommendedName>
        <fullName evidence="8">DUF1214 domain-containing protein</fullName>
    </recommendedName>
</protein>
<feature type="chain" id="PRO_5044690701" description="DUF1214 domain-containing protein" evidence="1">
    <location>
        <begin position="22"/>
        <end position="493"/>
    </location>
</feature>